<keyword evidence="10" id="KW-1185">Reference proteome</keyword>
<keyword evidence="4 7" id="KW-1133">Transmembrane helix</keyword>
<dbReference type="Pfam" id="PF01490">
    <property type="entry name" value="Aa_trans"/>
    <property type="match status" value="2"/>
</dbReference>
<evidence type="ECO:0000256" key="2">
    <source>
        <dbReference type="ARBA" id="ARBA00022692"/>
    </source>
</evidence>
<feature type="compositionally biased region" description="Low complexity" evidence="6">
    <location>
        <begin position="213"/>
        <end position="223"/>
    </location>
</feature>
<feature type="transmembrane region" description="Helical" evidence="7">
    <location>
        <begin position="489"/>
        <end position="506"/>
    </location>
</feature>
<dbReference type="PANTHER" id="PTHR22950">
    <property type="entry name" value="AMINO ACID TRANSPORTER"/>
    <property type="match status" value="1"/>
</dbReference>
<feature type="transmembrane region" description="Helical" evidence="7">
    <location>
        <begin position="41"/>
        <end position="61"/>
    </location>
</feature>
<dbReference type="InterPro" id="IPR013057">
    <property type="entry name" value="AA_transpt_TM"/>
</dbReference>
<evidence type="ECO:0000313" key="10">
    <source>
        <dbReference type="Proteomes" id="UP000002009"/>
    </source>
</evidence>
<feature type="compositionally biased region" description="Basic and acidic residues" evidence="6">
    <location>
        <begin position="636"/>
        <end position="646"/>
    </location>
</feature>
<dbReference type="STRING" id="296587.C1FF31"/>
<dbReference type="GeneID" id="8249967"/>
<feature type="transmembrane region" description="Helical" evidence="7">
    <location>
        <begin position="559"/>
        <end position="576"/>
    </location>
</feature>
<dbReference type="AlphaFoldDB" id="C1FF31"/>
<dbReference type="Proteomes" id="UP000002009">
    <property type="component" value="Chromosome 1"/>
</dbReference>
<evidence type="ECO:0000256" key="1">
    <source>
        <dbReference type="ARBA" id="ARBA00004141"/>
    </source>
</evidence>
<feature type="transmembrane region" description="Helical" evidence="7">
    <location>
        <begin position="708"/>
        <end position="733"/>
    </location>
</feature>
<dbReference type="OrthoDB" id="28208at2759"/>
<comment type="subcellular location">
    <subcellularLocation>
        <location evidence="1">Membrane</location>
        <topology evidence="1">Multi-pass membrane protein</topology>
    </subcellularLocation>
</comment>
<feature type="transmembrane region" description="Helical" evidence="7">
    <location>
        <begin position="237"/>
        <end position="258"/>
    </location>
</feature>
<feature type="transmembrane region" description="Helical" evidence="7">
    <location>
        <begin position="82"/>
        <end position="107"/>
    </location>
</feature>
<reference evidence="9 10" key="1">
    <citation type="journal article" date="2009" name="Science">
        <title>Green evolution and dynamic adaptations revealed by genomes of the marine picoeukaryotes Micromonas.</title>
        <authorList>
            <person name="Worden A.Z."/>
            <person name="Lee J.H."/>
            <person name="Mock T."/>
            <person name="Rouze P."/>
            <person name="Simmons M.P."/>
            <person name="Aerts A.L."/>
            <person name="Allen A.E."/>
            <person name="Cuvelier M.L."/>
            <person name="Derelle E."/>
            <person name="Everett M.V."/>
            <person name="Foulon E."/>
            <person name="Grimwood J."/>
            <person name="Gundlach H."/>
            <person name="Henrissat B."/>
            <person name="Napoli C."/>
            <person name="McDonald S.M."/>
            <person name="Parker M.S."/>
            <person name="Rombauts S."/>
            <person name="Salamov A."/>
            <person name="Von Dassow P."/>
            <person name="Badger J.H."/>
            <person name="Coutinho P.M."/>
            <person name="Demir E."/>
            <person name="Dubchak I."/>
            <person name="Gentemann C."/>
            <person name="Eikrem W."/>
            <person name="Gready J.E."/>
            <person name="John U."/>
            <person name="Lanier W."/>
            <person name="Lindquist E.A."/>
            <person name="Lucas S."/>
            <person name="Mayer K.F."/>
            <person name="Moreau H."/>
            <person name="Not F."/>
            <person name="Otillar R."/>
            <person name="Panaud O."/>
            <person name="Pangilinan J."/>
            <person name="Paulsen I."/>
            <person name="Piegu B."/>
            <person name="Poliakov A."/>
            <person name="Robbens S."/>
            <person name="Schmutz J."/>
            <person name="Toulza E."/>
            <person name="Wyss T."/>
            <person name="Zelensky A."/>
            <person name="Zhou K."/>
            <person name="Armbrust E.V."/>
            <person name="Bhattacharya D."/>
            <person name="Goodenough U.W."/>
            <person name="Van de Peer Y."/>
            <person name="Grigoriev I.V."/>
        </authorList>
    </citation>
    <scope>NUCLEOTIDE SEQUENCE [LARGE SCALE GENOMIC DNA]</scope>
    <source>
        <strain evidence="10">RCC299 / NOUM17</strain>
    </source>
</reference>
<dbReference type="PANTHER" id="PTHR22950:SF652">
    <property type="entry name" value="TRANSMEMBRANE AMINO ACID TRANSPORTER FAMILY PROTEIN"/>
    <property type="match status" value="1"/>
</dbReference>
<evidence type="ECO:0000313" key="9">
    <source>
        <dbReference type="EMBL" id="ACO68677.1"/>
    </source>
</evidence>
<name>C1FF31_MICCC</name>
<feature type="transmembrane region" description="Helical" evidence="7">
    <location>
        <begin position="154"/>
        <end position="176"/>
    </location>
</feature>
<dbReference type="RefSeq" id="XP_002507419.1">
    <property type="nucleotide sequence ID" value="XM_002507373.1"/>
</dbReference>
<organism evidence="9 10">
    <name type="scientific">Micromonas commoda (strain RCC299 / NOUM17 / CCMP2709)</name>
    <name type="common">Picoplanktonic green alga</name>
    <dbReference type="NCBI Taxonomy" id="296587"/>
    <lineage>
        <taxon>Eukaryota</taxon>
        <taxon>Viridiplantae</taxon>
        <taxon>Chlorophyta</taxon>
        <taxon>Mamiellophyceae</taxon>
        <taxon>Mamiellales</taxon>
        <taxon>Mamiellaceae</taxon>
        <taxon>Micromonas</taxon>
    </lineage>
</organism>
<sequence length="744" mass="76361">MTSSETPRRASVLSTAFNLINCAIGAGVLGVPFAVRSMGAVLGALSLCLVMAISVLTLNVLTRAARAYGASSYQELVRKSMGWFAAHVVSLTLIAYVFGSCVAYTIVCADSFGEFNARAFGSGSFAANRSVIVLFTSTCVMLPLSLLRSMERMAFASSFSVLALLYTAVVVVAKGIDAVKALFFDVFLHIATMTRHRSGGGGGPDTNDFLAKSTPSSNSSVGSTPHVRAWVLDKGTILALPVLVFAFQCHVQVVSIFAELRDPSRATRKPSSSSSVQAAAPGIEPATSAAPHESEAASVMNGPRWGKDFPSGGNDEVSETYESEDEDEGDVFVDATSQSASGLSSLASSRGGSPAPLGTTWGAEGGAEGADAGTHARRRSSGASGSTLSMILSPSPARRPNRRRRLFSGGAEGAEGADVTRAANDGARTREGEAERAELDRVVTMERVSFWSMLACLTGYLAVGVFAYAEHPDVPSNLLDAYPADDLPMLAASLFMGLSCVASYPINHFASRAALDDLYVAGVCAWKRCFAKTAGDDDSGVTLGPTPAPPGQAPVGRHCTQTVAFVASTTALALAVDDLGVVFQVIGATAGAVVIFILPGILLLLPGYHGAGCGGAVGGAVWGAVGEPDEESGDVGLERTREDGGTHARAASRHWTEMGDSIGGYDELTFSGHLLDAPLLNAGDGPGPNGGVEGTRGGAASRTVPRGAAALGAALVCTGALIAATSVHLIFFADDVGAPGSGFV</sequence>
<keyword evidence="3" id="KW-0813">Transport</keyword>
<feature type="transmembrane region" description="Helical" evidence="7">
    <location>
        <begin position="12"/>
        <end position="35"/>
    </location>
</feature>
<dbReference type="GO" id="GO:0015179">
    <property type="term" value="F:L-amino acid transmembrane transporter activity"/>
    <property type="evidence" value="ECO:0007669"/>
    <property type="project" value="TreeGrafter"/>
</dbReference>
<accession>C1FF31</accession>
<keyword evidence="2 7" id="KW-0812">Transmembrane</keyword>
<feature type="region of interest" description="Disordered" evidence="6">
    <location>
        <begin position="196"/>
        <end position="223"/>
    </location>
</feature>
<dbReference type="InParanoid" id="C1FF31"/>
<keyword evidence="3" id="KW-0029">Amino-acid transport</keyword>
<feature type="domain" description="Amino acid transporter transmembrane" evidence="8">
    <location>
        <begin position="9"/>
        <end position="173"/>
    </location>
</feature>
<proteinExistence type="predicted"/>
<evidence type="ECO:0000256" key="7">
    <source>
        <dbReference type="SAM" id="Phobius"/>
    </source>
</evidence>
<dbReference type="KEGG" id="mis:MICPUN_54809"/>
<keyword evidence="5 7" id="KW-0472">Membrane</keyword>
<feature type="domain" description="Amino acid transporter transmembrane" evidence="8">
    <location>
        <begin position="444"/>
        <end position="602"/>
    </location>
</feature>
<dbReference type="eggNOG" id="KOG1305">
    <property type="taxonomic scope" value="Eukaryota"/>
</dbReference>
<feature type="region of interest" description="Disordered" evidence="6">
    <location>
        <begin position="264"/>
        <end position="435"/>
    </location>
</feature>
<protein>
    <submittedName>
        <fullName evidence="9">Amino Acid/Auxin permease family</fullName>
    </submittedName>
</protein>
<feature type="compositionally biased region" description="Acidic residues" evidence="6">
    <location>
        <begin position="316"/>
        <end position="331"/>
    </location>
</feature>
<feature type="compositionally biased region" description="Low complexity" evidence="6">
    <location>
        <begin position="337"/>
        <end position="362"/>
    </location>
</feature>
<feature type="transmembrane region" description="Helical" evidence="7">
    <location>
        <begin position="448"/>
        <end position="469"/>
    </location>
</feature>
<feature type="region of interest" description="Disordered" evidence="6">
    <location>
        <begin position="629"/>
        <end position="649"/>
    </location>
</feature>
<feature type="transmembrane region" description="Helical" evidence="7">
    <location>
        <begin position="582"/>
        <end position="605"/>
    </location>
</feature>
<feature type="transmembrane region" description="Helical" evidence="7">
    <location>
        <begin position="127"/>
        <end position="147"/>
    </location>
</feature>
<evidence type="ECO:0000259" key="8">
    <source>
        <dbReference type="Pfam" id="PF01490"/>
    </source>
</evidence>
<evidence type="ECO:0000256" key="3">
    <source>
        <dbReference type="ARBA" id="ARBA00022970"/>
    </source>
</evidence>
<gene>
    <name evidence="9" type="ORF">MICPUN_54809</name>
</gene>
<dbReference type="GO" id="GO:0016020">
    <property type="term" value="C:membrane"/>
    <property type="evidence" value="ECO:0007669"/>
    <property type="project" value="UniProtKB-SubCell"/>
</dbReference>
<dbReference type="EMBL" id="CP001574">
    <property type="protein sequence ID" value="ACO68677.1"/>
    <property type="molecule type" value="Genomic_DNA"/>
</dbReference>
<evidence type="ECO:0000256" key="5">
    <source>
        <dbReference type="ARBA" id="ARBA00023136"/>
    </source>
</evidence>
<evidence type="ECO:0000256" key="4">
    <source>
        <dbReference type="ARBA" id="ARBA00022989"/>
    </source>
</evidence>
<evidence type="ECO:0000256" key="6">
    <source>
        <dbReference type="SAM" id="MobiDB-lite"/>
    </source>
</evidence>